<keyword evidence="1" id="KW-1133">Transmembrane helix</keyword>
<organism evidence="2 3">
    <name type="scientific">Streptomyces jumonjinensis</name>
    <dbReference type="NCBI Taxonomy" id="1945"/>
    <lineage>
        <taxon>Bacteria</taxon>
        <taxon>Bacillati</taxon>
        <taxon>Actinomycetota</taxon>
        <taxon>Actinomycetes</taxon>
        <taxon>Kitasatosporales</taxon>
        <taxon>Streptomycetaceae</taxon>
        <taxon>Streptomyces</taxon>
    </lineage>
</organism>
<reference evidence="2 3" key="1">
    <citation type="submission" date="2019-05" db="EMBL/GenBank/DDBJ databases">
        <title>Comparative genomics and metabolomics analyses of clavulanic acid producing Streptomyces species provides insight into specialized metabolism and evolution of beta-lactam biosynthetic gene clusters.</title>
        <authorList>
            <person name="Moore M.A."/>
            <person name="Cruz-Morales P."/>
            <person name="Barona Gomez F."/>
            <person name="Kapil T."/>
        </authorList>
    </citation>
    <scope>NUCLEOTIDE SEQUENCE [LARGE SCALE GENOMIC DNA]</scope>
    <source>
        <strain evidence="2 3">NRRL 5741</strain>
    </source>
</reference>
<name>A0A646KPG1_STRJU</name>
<gene>
    <name evidence="2" type="ORF">FF041_29400</name>
</gene>
<comment type="caution">
    <text evidence="2">The sequence shown here is derived from an EMBL/GenBank/DDBJ whole genome shotgun (WGS) entry which is preliminary data.</text>
</comment>
<keyword evidence="1" id="KW-0472">Membrane</keyword>
<dbReference type="OrthoDB" id="4311397at2"/>
<dbReference type="Proteomes" id="UP000419138">
    <property type="component" value="Unassembled WGS sequence"/>
</dbReference>
<sequence>MNTAASFARREWGPLYTTVRAAAAARGWRAVPLTLASVSLIALFQIVQNQSWGHGFVQDAGFVRARDPLWPALLRTPTGALPLWWDMAIIAVFSLLIYFWAQSVRLPDEETQEYIGSVDVSPGR</sequence>
<keyword evidence="3" id="KW-1185">Reference proteome</keyword>
<evidence type="ECO:0000313" key="2">
    <source>
        <dbReference type="EMBL" id="MQT04135.1"/>
    </source>
</evidence>
<proteinExistence type="predicted"/>
<dbReference type="AlphaFoldDB" id="A0A646KPG1"/>
<evidence type="ECO:0000313" key="3">
    <source>
        <dbReference type="Proteomes" id="UP000419138"/>
    </source>
</evidence>
<protein>
    <submittedName>
        <fullName evidence="2">Uncharacterized protein</fullName>
    </submittedName>
</protein>
<dbReference type="EMBL" id="VCLA01000184">
    <property type="protein sequence ID" value="MQT04135.1"/>
    <property type="molecule type" value="Genomic_DNA"/>
</dbReference>
<dbReference type="RefSeq" id="WP_153525568.1">
    <property type="nucleotide sequence ID" value="NZ_JBEPDZ010000015.1"/>
</dbReference>
<feature type="transmembrane region" description="Helical" evidence="1">
    <location>
        <begin position="83"/>
        <end position="101"/>
    </location>
</feature>
<keyword evidence="1" id="KW-0812">Transmembrane</keyword>
<accession>A0A646KPG1</accession>
<feature type="transmembrane region" description="Helical" evidence="1">
    <location>
        <begin position="30"/>
        <end position="47"/>
    </location>
</feature>
<evidence type="ECO:0000256" key="1">
    <source>
        <dbReference type="SAM" id="Phobius"/>
    </source>
</evidence>